<proteinExistence type="predicted"/>
<protein>
    <submittedName>
        <fullName evidence="1">Uncharacterized protein</fullName>
    </submittedName>
</protein>
<reference evidence="1 2" key="1">
    <citation type="submission" date="2019-08" db="EMBL/GenBank/DDBJ databases">
        <title>In-depth cultivation of the pig gut microbiome towards novel bacterial diversity and tailored functional studies.</title>
        <authorList>
            <person name="Wylensek D."/>
            <person name="Hitch T.C.A."/>
            <person name="Clavel T."/>
        </authorList>
    </citation>
    <scope>NUCLEOTIDE SEQUENCE [LARGE SCALE GENOMIC DNA]</scope>
    <source>
        <strain evidence="1 2">CA-Schmier-601-WT-3</strain>
    </source>
</reference>
<gene>
    <name evidence="1" type="ORF">FYJ79_04245</name>
</gene>
<accession>A0A844FSZ2</accession>
<evidence type="ECO:0000313" key="1">
    <source>
        <dbReference type="EMBL" id="MST88793.1"/>
    </source>
</evidence>
<evidence type="ECO:0000313" key="2">
    <source>
        <dbReference type="Proteomes" id="UP000442619"/>
    </source>
</evidence>
<keyword evidence="2" id="KW-1185">Reference proteome</keyword>
<name>A0A844FSZ2_9FIRM</name>
<organism evidence="1 2">
    <name type="scientific">Sharpea porci</name>
    <dbReference type="NCBI Taxonomy" id="2652286"/>
    <lineage>
        <taxon>Bacteria</taxon>
        <taxon>Bacillati</taxon>
        <taxon>Bacillota</taxon>
        <taxon>Erysipelotrichia</taxon>
        <taxon>Erysipelotrichales</taxon>
        <taxon>Coprobacillaceae</taxon>
        <taxon>Sharpea</taxon>
    </lineage>
</organism>
<dbReference type="Proteomes" id="UP000442619">
    <property type="component" value="Unassembled WGS sequence"/>
</dbReference>
<sequence>MIILKREKSFVDRFRKYTIYINDNVYGKIKNNASIEINLPSGKYEMFLMIDWCRSRTLTINVEEGQDIILECYSCRKGRNFFKTAFASILQSNDYIVLQFKH</sequence>
<dbReference type="AlphaFoldDB" id="A0A844FSZ2"/>
<dbReference type="RefSeq" id="WP_154514799.1">
    <property type="nucleotide sequence ID" value="NZ_VUNM01000006.1"/>
</dbReference>
<comment type="caution">
    <text evidence="1">The sequence shown here is derived from an EMBL/GenBank/DDBJ whole genome shotgun (WGS) entry which is preliminary data.</text>
</comment>
<dbReference type="EMBL" id="VUNM01000006">
    <property type="protein sequence ID" value="MST88793.1"/>
    <property type="molecule type" value="Genomic_DNA"/>
</dbReference>